<evidence type="ECO:0000313" key="2">
    <source>
        <dbReference type="EMBL" id="MFM1731315.1"/>
    </source>
</evidence>
<sequence length="108" mass="11376">MTGPHDPDIARDAGEDAGEGIDLTAPQAAAEAARQIAQLTGRTPLGAVSVAPSDEGWSVEVEVLEDRRIPSSSDVLAIYAVVLDLDGMLLSYQRIRQYTRGHSKGSGS</sequence>
<comment type="caution">
    <text evidence="2">The sequence shown here is derived from an EMBL/GenBank/DDBJ whole genome shotgun (WGS) entry which is preliminary data.</text>
</comment>
<organism evidence="2 3">
    <name type="scientific">Prescottella soli</name>
    <dbReference type="NCBI Taxonomy" id="1543852"/>
    <lineage>
        <taxon>Bacteria</taxon>
        <taxon>Bacillati</taxon>
        <taxon>Actinomycetota</taxon>
        <taxon>Actinomycetes</taxon>
        <taxon>Mycobacteriales</taxon>
        <taxon>Nocardiaceae</taxon>
        <taxon>Prescottella</taxon>
    </lineage>
</organism>
<feature type="region of interest" description="Disordered" evidence="1">
    <location>
        <begin position="1"/>
        <end position="20"/>
    </location>
</feature>
<dbReference type="Proteomes" id="UP001629744">
    <property type="component" value="Unassembled WGS sequence"/>
</dbReference>
<accession>A0ABW9G097</accession>
<reference evidence="2 3" key="1">
    <citation type="submission" date="2023-11" db="EMBL/GenBank/DDBJ databases">
        <authorList>
            <person name="Val-Calvo J."/>
            <person name="Scortti M."/>
            <person name="Vazquez-Boland J."/>
        </authorList>
    </citation>
    <scope>NUCLEOTIDE SEQUENCE [LARGE SCALE GENOMIC DNA]</scope>
    <source>
        <strain evidence="2 3">DSM 46662</strain>
    </source>
</reference>
<name>A0ABW9G097_9NOCA</name>
<evidence type="ECO:0000256" key="1">
    <source>
        <dbReference type="SAM" id="MobiDB-lite"/>
    </source>
</evidence>
<dbReference type="EMBL" id="JBDLNU010000007">
    <property type="protein sequence ID" value="MFM1731315.1"/>
    <property type="molecule type" value="Genomic_DNA"/>
</dbReference>
<evidence type="ECO:0000313" key="3">
    <source>
        <dbReference type="Proteomes" id="UP001629744"/>
    </source>
</evidence>
<dbReference type="RefSeq" id="WP_348605326.1">
    <property type="nucleotide sequence ID" value="NZ_CP157276.1"/>
</dbReference>
<protein>
    <submittedName>
        <fullName evidence="2">Gas vesicle protein GvpO</fullName>
    </submittedName>
</protein>
<dbReference type="InterPro" id="IPR008634">
    <property type="entry name" value="Gas-vesicle_GvpO"/>
</dbReference>
<feature type="compositionally biased region" description="Basic and acidic residues" evidence="1">
    <location>
        <begin position="1"/>
        <end position="14"/>
    </location>
</feature>
<keyword evidence="3" id="KW-1185">Reference proteome</keyword>
<dbReference type="Pfam" id="PF05800">
    <property type="entry name" value="GvpO"/>
    <property type="match status" value="1"/>
</dbReference>
<gene>
    <name evidence="2" type="primary">gvpO</name>
    <name evidence="2" type="ORF">ABEU19_004876</name>
</gene>
<proteinExistence type="predicted"/>